<reference evidence="2 3" key="1">
    <citation type="journal article" date="2015" name="Nature">
        <title>rRNA introns, odd ribosomes, and small enigmatic genomes across a large radiation of phyla.</title>
        <authorList>
            <person name="Brown C.T."/>
            <person name="Hug L.A."/>
            <person name="Thomas B.C."/>
            <person name="Sharon I."/>
            <person name="Castelle C.J."/>
            <person name="Singh A."/>
            <person name="Wilkins M.J."/>
            <person name="Williams K.H."/>
            <person name="Banfield J.F."/>
        </authorList>
    </citation>
    <scope>NUCLEOTIDE SEQUENCE [LARGE SCALE GENOMIC DNA]</scope>
</reference>
<evidence type="ECO:0000313" key="3">
    <source>
        <dbReference type="Proteomes" id="UP000034543"/>
    </source>
</evidence>
<accession>A0A0G1ELK1</accession>
<dbReference type="InterPro" id="IPR002878">
    <property type="entry name" value="ChsH2_C"/>
</dbReference>
<sequence>MNSPVKIWRNQKKIKELLGKEGVIISWTQVRVPLAGFEEQAPYYVVLVRLADRNYLGQLVDVTGIVATGQKVKAVIRRLRRPEAEDVIPYGIKFVLLA</sequence>
<dbReference type="STRING" id="1618436.UV59_C0029G0003"/>
<organism evidence="2 3">
    <name type="scientific">Candidatus Gottesmanbacteria bacterium GW2011_GWA1_43_11</name>
    <dbReference type="NCBI Taxonomy" id="1618436"/>
    <lineage>
        <taxon>Bacteria</taxon>
        <taxon>Candidatus Gottesmaniibacteriota</taxon>
    </lineage>
</organism>
<name>A0A0G1ELK1_9BACT</name>
<proteinExistence type="predicted"/>
<evidence type="ECO:0000259" key="1">
    <source>
        <dbReference type="Pfam" id="PF01796"/>
    </source>
</evidence>
<dbReference type="InterPro" id="IPR012340">
    <property type="entry name" value="NA-bd_OB-fold"/>
</dbReference>
<dbReference type="Pfam" id="PF01796">
    <property type="entry name" value="OB_ChsH2_C"/>
    <property type="match status" value="1"/>
</dbReference>
<gene>
    <name evidence="2" type="ORF">UV59_C0029G0003</name>
</gene>
<dbReference type="EMBL" id="LCFB01000029">
    <property type="protein sequence ID" value="KKS83931.1"/>
    <property type="molecule type" value="Genomic_DNA"/>
</dbReference>
<dbReference type="SUPFAM" id="SSF50249">
    <property type="entry name" value="Nucleic acid-binding proteins"/>
    <property type="match status" value="1"/>
</dbReference>
<dbReference type="Proteomes" id="UP000034543">
    <property type="component" value="Unassembled WGS sequence"/>
</dbReference>
<dbReference type="AlphaFoldDB" id="A0A0G1ELK1"/>
<comment type="caution">
    <text evidence="2">The sequence shown here is derived from an EMBL/GenBank/DDBJ whole genome shotgun (WGS) entry which is preliminary data.</text>
</comment>
<feature type="domain" description="ChsH2 C-terminal OB-fold" evidence="1">
    <location>
        <begin position="18"/>
        <end position="77"/>
    </location>
</feature>
<protein>
    <recommendedName>
        <fullName evidence="1">ChsH2 C-terminal OB-fold domain-containing protein</fullName>
    </recommendedName>
</protein>
<evidence type="ECO:0000313" key="2">
    <source>
        <dbReference type="EMBL" id="KKS83931.1"/>
    </source>
</evidence>